<dbReference type="Proteomes" id="UP001499924">
    <property type="component" value="Unassembled WGS sequence"/>
</dbReference>
<protein>
    <recommendedName>
        <fullName evidence="3">Methyltransferase domain-containing protein</fullName>
    </recommendedName>
</protein>
<comment type="caution">
    <text evidence="1">The sequence shown here is derived from an EMBL/GenBank/DDBJ whole genome shotgun (WGS) entry which is preliminary data.</text>
</comment>
<evidence type="ECO:0000313" key="1">
    <source>
        <dbReference type="EMBL" id="GAA3162095.1"/>
    </source>
</evidence>
<dbReference type="EMBL" id="BAAAVV010000002">
    <property type="protein sequence ID" value="GAA3162095.1"/>
    <property type="molecule type" value="Genomic_DNA"/>
</dbReference>
<gene>
    <name evidence="1" type="ORF">GCM10010531_12270</name>
</gene>
<sequence length="288" mass="31579">MRRGGADVRVPQVGGPAAVRPVQVIFRAGPGRRPRPDLDSPAVPVSTIARRVQDHTRARGVLPVLADCASWGLRWAAGRPGAGRPSPATFTHEGVERPYFRHPYHYTWLNERAVEVPLAETVLDEVVLAGHDPARVLEVGNVLGHYRPVTHTVVDKYEQAPGVRNVDVVDLDPATTGPFDLVLALSTLEHVGFDEEPKDPGKPAAAVAVLTSLLAPGGRLFCTFPVGYNPALDEALRTDRLGFTRRTALRRTGRDNRWEQVPLDDVWGVAYDWLLYTAHAVVVAELQR</sequence>
<dbReference type="InterPro" id="IPR029063">
    <property type="entry name" value="SAM-dependent_MTases_sf"/>
</dbReference>
<accession>A0ABP6NZ01</accession>
<dbReference type="SUPFAM" id="SSF53335">
    <property type="entry name" value="S-adenosyl-L-methionine-dependent methyltransferases"/>
    <property type="match status" value="1"/>
</dbReference>
<keyword evidence="2" id="KW-1185">Reference proteome</keyword>
<reference evidence="2" key="1">
    <citation type="journal article" date="2019" name="Int. J. Syst. Evol. Microbiol.">
        <title>The Global Catalogue of Microorganisms (GCM) 10K type strain sequencing project: providing services to taxonomists for standard genome sequencing and annotation.</title>
        <authorList>
            <consortium name="The Broad Institute Genomics Platform"/>
            <consortium name="The Broad Institute Genome Sequencing Center for Infectious Disease"/>
            <person name="Wu L."/>
            <person name="Ma J."/>
        </authorList>
    </citation>
    <scope>NUCLEOTIDE SEQUENCE [LARGE SCALE GENOMIC DNA]</scope>
    <source>
        <strain evidence="2">JCM 15614</strain>
    </source>
</reference>
<name>A0ABP6NZ01_9ACTN</name>
<organism evidence="1 2">
    <name type="scientific">Blastococcus jejuensis</name>
    <dbReference type="NCBI Taxonomy" id="351224"/>
    <lineage>
        <taxon>Bacteria</taxon>
        <taxon>Bacillati</taxon>
        <taxon>Actinomycetota</taxon>
        <taxon>Actinomycetes</taxon>
        <taxon>Geodermatophilales</taxon>
        <taxon>Geodermatophilaceae</taxon>
        <taxon>Blastococcus</taxon>
    </lineage>
</organism>
<evidence type="ECO:0000313" key="2">
    <source>
        <dbReference type="Proteomes" id="UP001499924"/>
    </source>
</evidence>
<proteinExistence type="predicted"/>
<evidence type="ECO:0008006" key="3">
    <source>
        <dbReference type="Google" id="ProtNLM"/>
    </source>
</evidence>
<dbReference type="Gene3D" id="3.40.50.150">
    <property type="entry name" value="Vaccinia Virus protein VP39"/>
    <property type="match status" value="1"/>
</dbReference>